<evidence type="ECO:0000256" key="10">
    <source>
        <dbReference type="ARBA" id="ARBA00023125"/>
    </source>
</evidence>
<keyword evidence="1 12" id="KW-0240">DNA-directed RNA polymerase</keyword>
<feature type="coiled-coil region" evidence="15">
    <location>
        <begin position="525"/>
        <end position="571"/>
    </location>
</feature>
<comment type="caution">
    <text evidence="17">The sequence shown here is derived from an EMBL/GenBank/DDBJ whole genome shotgun (WGS) entry which is preliminary data.</text>
</comment>
<evidence type="ECO:0000256" key="11">
    <source>
        <dbReference type="ARBA" id="ARBA00023163"/>
    </source>
</evidence>
<keyword evidence="3 12" id="KW-0808">Transferase</keyword>
<keyword evidence="10 12" id="KW-0238">DNA-binding</keyword>
<dbReference type="InterPro" id="IPR037068">
    <property type="entry name" value="DNA_primase_core_N_sf"/>
</dbReference>
<comment type="catalytic activity">
    <reaction evidence="12">
        <text>ssDNA + n NTP = ssDNA/pppN(pN)n-1 hybrid + (n-1) diphosphate.</text>
        <dbReference type="EC" id="2.7.7.101"/>
    </reaction>
</comment>
<evidence type="ECO:0000256" key="4">
    <source>
        <dbReference type="ARBA" id="ARBA00022695"/>
    </source>
</evidence>
<keyword evidence="2 12" id="KW-0639">Primosome</keyword>
<dbReference type="InterPro" id="IPR019475">
    <property type="entry name" value="DNA_primase_DnaB-bd"/>
</dbReference>
<dbReference type="Proteomes" id="UP000228996">
    <property type="component" value="Unassembled WGS sequence"/>
</dbReference>
<dbReference type="InterPro" id="IPR034151">
    <property type="entry name" value="TOPRIM_DnaG_bac"/>
</dbReference>
<protein>
    <recommendedName>
        <fullName evidence="12 13">DNA primase</fullName>
        <ecNumber evidence="12">2.7.7.101</ecNumber>
    </recommendedName>
</protein>
<comment type="similarity">
    <text evidence="12 13">Belongs to the DnaG primase family.</text>
</comment>
<evidence type="ECO:0000256" key="2">
    <source>
        <dbReference type="ARBA" id="ARBA00022515"/>
    </source>
</evidence>
<evidence type="ECO:0000259" key="16">
    <source>
        <dbReference type="PROSITE" id="PS50880"/>
    </source>
</evidence>
<evidence type="ECO:0000256" key="6">
    <source>
        <dbReference type="ARBA" id="ARBA00022723"/>
    </source>
</evidence>
<keyword evidence="7 12" id="KW-0863">Zinc-finger</keyword>
<evidence type="ECO:0000313" key="18">
    <source>
        <dbReference type="Proteomes" id="UP000228996"/>
    </source>
</evidence>
<dbReference type="Pfam" id="PF10410">
    <property type="entry name" value="DnaB_bind"/>
    <property type="match status" value="1"/>
</dbReference>
<feature type="zinc finger region" description="CHC2-type" evidence="12 14">
    <location>
        <begin position="34"/>
        <end position="58"/>
    </location>
</feature>
<evidence type="ECO:0000256" key="13">
    <source>
        <dbReference type="PIRNR" id="PIRNR002811"/>
    </source>
</evidence>
<evidence type="ECO:0000256" key="5">
    <source>
        <dbReference type="ARBA" id="ARBA00022705"/>
    </source>
</evidence>
<dbReference type="Gene3D" id="3.90.980.10">
    <property type="entry name" value="DNA primase, catalytic core, N-terminal domain"/>
    <property type="match status" value="1"/>
</dbReference>
<dbReference type="Pfam" id="PF01807">
    <property type="entry name" value="Zn_ribbon_DnaG"/>
    <property type="match status" value="1"/>
</dbReference>
<dbReference type="Pfam" id="PF13155">
    <property type="entry name" value="Toprim_2"/>
    <property type="match status" value="1"/>
</dbReference>
<dbReference type="FunFam" id="3.90.580.10:FF:000001">
    <property type="entry name" value="DNA primase"/>
    <property type="match status" value="1"/>
</dbReference>
<dbReference type="InterPro" id="IPR050219">
    <property type="entry name" value="DnaG_primase"/>
</dbReference>
<dbReference type="InterPro" id="IPR030846">
    <property type="entry name" value="DnaG_bac"/>
</dbReference>
<evidence type="ECO:0000256" key="7">
    <source>
        <dbReference type="ARBA" id="ARBA00022771"/>
    </source>
</evidence>
<reference evidence="18" key="1">
    <citation type="submission" date="2017-09" db="EMBL/GenBank/DDBJ databases">
        <title>Depth-based differentiation of microbial function through sediment-hosted aquifers and enrichment of novel symbionts in the deep terrestrial subsurface.</title>
        <authorList>
            <person name="Probst A.J."/>
            <person name="Ladd B."/>
            <person name="Jarett J.K."/>
            <person name="Geller-Mcgrath D.E."/>
            <person name="Sieber C.M.K."/>
            <person name="Emerson J.B."/>
            <person name="Anantharaman K."/>
            <person name="Thomas B.C."/>
            <person name="Malmstrom R."/>
            <person name="Stieglmeier M."/>
            <person name="Klingl A."/>
            <person name="Woyke T."/>
            <person name="Ryan C.M."/>
            <person name="Banfield J.F."/>
        </authorList>
    </citation>
    <scope>NUCLEOTIDE SEQUENCE [LARGE SCALE GENOMIC DNA]</scope>
</reference>
<dbReference type="PROSITE" id="PS50880">
    <property type="entry name" value="TOPRIM"/>
    <property type="match status" value="1"/>
</dbReference>
<evidence type="ECO:0000256" key="3">
    <source>
        <dbReference type="ARBA" id="ARBA00022679"/>
    </source>
</evidence>
<dbReference type="AlphaFoldDB" id="A0A2M6XDM0"/>
<keyword evidence="6 12" id="KW-0479">Metal-binding</keyword>
<dbReference type="Gene3D" id="3.40.1360.10">
    <property type="match status" value="1"/>
</dbReference>
<dbReference type="NCBIfam" id="TIGR01391">
    <property type="entry name" value="dnaG"/>
    <property type="match status" value="1"/>
</dbReference>
<dbReference type="GO" id="GO:0000428">
    <property type="term" value="C:DNA-directed RNA polymerase complex"/>
    <property type="evidence" value="ECO:0007669"/>
    <property type="project" value="UniProtKB-KW"/>
</dbReference>
<keyword evidence="4 12" id="KW-0548">Nucleotidyltransferase</keyword>
<comment type="function">
    <text evidence="12 13">RNA polymerase that catalyzes the synthesis of short RNA molecules used as primers for DNA polymerase during DNA replication.</text>
</comment>
<dbReference type="GO" id="GO:1990077">
    <property type="term" value="C:primosome complex"/>
    <property type="evidence" value="ECO:0007669"/>
    <property type="project" value="UniProtKB-KW"/>
</dbReference>
<dbReference type="InterPro" id="IPR006295">
    <property type="entry name" value="DNA_primase_DnaG"/>
</dbReference>
<dbReference type="GO" id="GO:0005737">
    <property type="term" value="C:cytoplasm"/>
    <property type="evidence" value="ECO:0007669"/>
    <property type="project" value="TreeGrafter"/>
</dbReference>
<evidence type="ECO:0000256" key="1">
    <source>
        <dbReference type="ARBA" id="ARBA00022478"/>
    </source>
</evidence>
<organism evidence="17 18">
    <name type="scientific">Candidatus Shapirobacteria bacterium CG08_land_8_20_14_0_20_39_18</name>
    <dbReference type="NCBI Taxonomy" id="1974883"/>
    <lineage>
        <taxon>Bacteria</taxon>
        <taxon>Candidatus Shapironibacteriota</taxon>
    </lineage>
</organism>
<name>A0A2M6XDM0_9BACT</name>
<dbReference type="Gene3D" id="3.90.580.10">
    <property type="entry name" value="Zinc finger, CHC2-type domain"/>
    <property type="match status" value="1"/>
</dbReference>
<keyword evidence="5 12" id="KW-0235">DNA replication</keyword>
<proteinExistence type="inferred from homology"/>
<evidence type="ECO:0000256" key="12">
    <source>
        <dbReference type="HAMAP-Rule" id="MF_00974"/>
    </source>
</evidence>
<keyword evidence="9" id="KW-0460">Magnesium</keyword>
<dbReference type="EMBL" id="PEYO01000007">
    <property type="protein sequence ID" value="PIU03752.1"/>
    <property type="molecule type" value="Genomic_DNA"/>
</dbReference>
<dbReference type="GO" id="GO:0003677">
    <property type="term" value="F:DNA binding"/>
    <property type="evidence" value="ECO:0007669"/>
    <property type="project" value="UniProtKB-KW"/>
</dbReference>
<dbReference type="SMART" id="SM00493">
    <property type="entry name" value="TOPRIM"/>
    <property type="match status" value="1"/>
</dbReference>
<dbReference type="PANTHER" id="PTHR30313:SF2">
    <property type="entry name" value="DNA PRIMASE"/>
    <property type="match status" value="1"/>
</dbReference>
<dbReference type="PANTHER" id="PTHR30313">
    <property type="entry name" value="DNA PRIMASE"/>
    <property type="match status" value="1"/>
</dbReference>
<sequence>MDQIEEVRSKIDIVQFISEYVPLKKAGRNFKGLCPFHAEKTPSFMVSPERQIFKCFGCGKGGSVFNFLMETERIEFGEALRILAKRVGVKLVSYRSNDAEIEKEKLYQVNHLAAEFYHYLLLSHPVGKNALAYILGRGITKESLQLFKLGYAPNLPNGLQKYLIGKKGYRIEDLSKAGLTSSQNVNPFDFFRDRLIFPLKDHRGNFVGFSGRTVGVWEAGKSFGPKYMNTSETKVYQKGDLLYGLEITKEAIKKQNRAVIVEGELDLISSFQVGIENIVAIKGSALTETQVKLLKRFCDDITLTLDTDLAGDMAARRGIEVADAHGLNIRAVRLPEGKDPDELARKKPAGLKKAIEEAIPVYDFYLESSFSRHDSQKPEEKKKIGEELLPVFAKISDEILKSHYLRQLATRLGVSEEAISGQINKLVKKDFIAVLNSALVKSPAVQSRRQVLEEYFFCLAIQGKKEDKLKEVIDEELIKNPALLRIAKAMPDIPPELAEIYNSFYLYDFEDKIEDEKWLEKEIQKTSFELRKLTLQEKMKDLSNQMAILEKQGKKEELEKIEKEFQAVSLKLEPEV</sequence>
<dbReference type="SUPFAM" id="SSF57783">
    <property type="entry name" value="Zinc beta-ribbon"/>
    <property type="match status" value="1"/>
</dbReference>
<dbReference type="InterPro" id="IPR036977">
    <property type="entry name" value="DNA_primase_Znf_CHC2"/>
</dbReference>
<dbReference type="GO" id="GO:0008270">
    <property type="term" value="F:zinc ion binding"/>
    <property type="evidence" value="ECO:0007669"/>
    <property type="project" value="UniProtKB-UniRule"/>
</dbReference>
<comment type="cofactor">
    <cofactor evidence="12 13 14">
        <name>Zn(2+)</name>
        <dbReference type="ChEBI" id="CHEBI:29105"/>
    </cofactor>
    <text evidence="12 13 14">Binds 1 zinc ion per monomer.</text>
</comment>
<dbReference type="PIRSF" id="PIRSF002811">
    <property type="entry name" value="DnaG"/>
    <property type="match status" value="1"/>
</dbReference>
<dbReference type="SUPFAM" id="SSF56731">
    <property type="entry name" value="DNA primase core"/>
    <property type="match status" value="1"/>
</dbReference>
<dbReference type="EC" id="2.7.7.101" evidence="12"/>
<keyword evidence="8 12" id="KW-0862">Zinc</keyword>
<keyword evidence="11 12" id="KW-0804">Transcription</keyword>
<dbReference type="CDD" id="cd03364">
    <property type="entry name" value="TOPRIM_DnaG_primases"/>
    <property type="match status" value="1"/>
</dbReference>
<evidence type="ECO:0000256" key="14">
    <source>
        <dbReference type="PIRSR" id="PIRSR002811-1"/>
    </source>
</evidence>
<dbReference type="SMART" id="SM00400">
    <property type="entry name" value="ZnF_CHCC"/>
    <property type="match status" value="1"/>
</dbReference>
<accession>A0A2M6XDM0</accession>
<dbReference type="GO" id="GO:0003899">
    <property type="term" value="F:DNA-directed RNA polymerase activity"/>
    <property type="evidence" value="ECO:0007669"/>
    <property type="project" value="UniProtKB-UniRule"/>
</dbReference>
<comment type="subunit">
    <text evidence="12">Monomer. Interacts with DnaB.</text>
</comment>
<dbReference type="HAMAP" id="MF_00974">
    <property type="entry name" value="DNA_primase_DnaG"/>
    <property type="match status" value="1"/>
</dbReference>
<evidence type="ECO:0000256" key="15">
    <source>
        <dbReference type="SAM" id="Coils"/>
    </source>
</evidence>
<comment type="domain">
    <text evidence="12">Contains an N-terminal zinc-binding domain, a central core domain that contains the primase activity, and a C-terminal DnaB-binding domain.</text>
</comment>
<dbReference type="InterPro" id="IPR006171">
    <property type="entry name" value="TOPRIM_dom"/>
</dbReference>
<evidence type="ECO:0000313" key="17">
    <source>
        <dbReference type="EMBL" id="PIU03752.1"/>
    </source>
</evidence>
<evidence type="ECO:0000256" key="9">
    <source>
        <dbReference type="ARBA" id="ARBA00022842"/>
    </source>
</evidence>
<dbReference type="GO" id="GO:0006269">
    <property type="term" value="P:DNA replication, synthesis of primer"/>
    <property type="evidence" value="ECO:0007669"/>
    <property type="project" value="UniProtKB-UniRule"/>
</dbReference>
<dbReference type="InterPro" id="IPR013264">
    <property type="entry name" value="DNAG_N"/>
</dbReference>
<dbReference type="InterPro" id="IPR002694">
    <property type="entry name" value="Znf_CHC2"/>
</dbReference>
<keyword evidence="15" id="KW-0175">Coiled coil</keyword>
<dbReference type="Pfam" id="PF08275">
    <property type="entry name" value="DNAG_N"/>
    <property type="match status" value="1"/>
</dbReference>
<evidence type="ECO:0000256" key="8">
    <source>
        <dbReference type="ARBA" id="ARBA00022833"/>
    </source>
</evidence>
<feature type="domain" description="Toprim" evidence="16">
    <location>
        <begin position="256"/>
        <end position="337"/>
    </location>
</feature>
<gene>
    <name evidence="12" type="primary">dnaG</name>
    <name evidence="17" type="ORF">COT44_01605</name>
</gene>